<protein>
    <submittedName>
        <fullName evidence="1">Uncharacterized protein</fullName>
    </submittedName>
</protein>
<dbReference type="EMBL" id="UYYB01095522">
    <property type="protein sequence ID" value="VDM75572.1"/>
    <property type="molecule type" value="Genomic_DNA"/>
</dbReference>
<keyword evidence="2" id="KW-1185">Reference proteome</keyword>
<proteinExistence type="predicted"/>
<reference evidence="1 2" key="1">
    <citation type="submission" date="2018-11" db="EMBL/GenBank/DDBJ databases">
        <authorList>
            <consortium name="Pathogen Informatics"/>
        </authorList>
    </citation>
    <scope>NUCLEOTIDE SEQUENCE [LARGE SCALE GENOMIC DNA]</scope>
</reference>
<dbReference type="AlphaFoldDB" id="A0A3P7L894"/>
<sequence>MGKQIQSGSFQEHVHHLVACECRRVNCLAVRSDLCDDVVQISLALHHIHCDDRMGLKEKGISLAEKQNDSDSEAYVDDDVEYARVRLLL</sequence>
<dbReference type="Proteomes" id="UP000270094">
    <property type="component" value="Unassembled WGS sequence"/>
</dbReference>
<evidence type="ECO:0000313" key="1">
    <source>
        <dbReference type="EMBL" id="VDM75572.1"/>
    </source>
</evidence>
<accession>A0A3P7L894</accession>
<gene>
    <name evidence="1" type="ORF">SVUK_LOCUS10570</name>
</gene>
<evidence type="ECO:0000313" key="2">
    <source>
        <dbReference type="Proteomes" id="UP000270094"/>
    </source>
</evidence>
<organism evidence="1 2">
    <name type="scientific">Strongylus vulgaris</name>
    <name type="common">Blood worm</name>
    <dbReference type="NCBI Taxonomy" id="40348"/>
    <lineage>
        <taxon>Eukaryota</taxon>
        <taxon>Metazoa</taxon>
        <taxon>Ecdysozoa</taxon>
        <taxon>Nematoda</taxon>
        <taxon>Chromadorea</taxon>
        <taxon>Rhabditida</taxon>
        <taxon>Rhabditina</taxon>
        <taxon>Rhabditomorpha</taxon>
        <taxon>Strongyloidea</taxon>
        <taxon>Strongylidae</taxon>
        <taxon>Strongylus</taxon>
    </lineage>
</organism>
<name>A0A3P7L894_STRVU</name>